<comment type="caution">
    <text evidence="1">The sequence shown here is derived from an EMBL/GenBank/DDBJ whole genome shotgun (WGS) entry which is preliminary data.</text>
</comment>
<protein>
    <submittedName>
        <fullName evidence="1">Uncharacterized protein</fullName>
    </submittedName>
</protein>
<evidence type="ECO:0000313" key="2">
    <source>
        <dbReference type="Proteomes" id="UP001499938"/>
    </source>
</evidence>
<sequence length="83" mass="9023">MAYVAPRALASGVSQEDLSQEILTHQHLTRRVLSGRGKDKGLNLCSLKAQSSLKVHASYNLRLRWGIGIPHPAGLLSQEHSPA</sequence>
<proteinExistence type="predicted"/>
<accession>A0ABN2LHD4</accession>
<keyword evidence="2" id="KW-1185">Reference proteome</keyword>
<dbReference type="EMBL" id="BAAAPO010000016">
    <property type="protein sequence ID" value="GAA1787641.1"/>
    <property type="molecule type" value="Genomic_DNA"/>
</dbReference>
<gene>
    <name evidence="1" type="ORF">GCM10009811_10960</name>
</gene>
<evidence type="ECO:0000313" key="1">
    <source>
        <dbReference type="EMBL" id="GAA1787641.1"/>
    </source>
</evidence>
<organism evidence="1 2">
    <name type="scientific">Nostocoides veronense</name>
    <dbReference type="NCBI Taxonomy" id="330836"/>
    <lineage>
        <taxon>Bacteria</taxon>
        <taxon>Bacillati</taxon>
        <taxon>Actinomycetota</taxon>
        <taxon>Actinomycetes</taxon>
        <taxon>Micrococcales</taxon>
        <taxon>Intrasporangiaceae</taxon>
        <taxon>Nostocoides</taxon>
    </lineage>
</organism>
<name>A0ABN2LHD4_9MICO</name>
<reference evidence="1 2" key="1">
    <citation type="journal article" date="2019" name="Int. J. Syst. Evol. Microbiol.">
        <title>The Global Catalogue of Microorganisms (GCM) 10K type strain sequencing project: providing services to taxonomists for standard genome sequencing and annotation.</title>
        <authorList>
            <consortium name="The Broad Institute Genomics Platform"/>
            <consortium name="The Broad Institute Genome Sequencing Center for Infectious Disease"/>
            <person name="Wu L."/>
            <person name="Ma J."/>
        </authorList>
    </citation>
    <scope>NUCLEOTIDE SEQUENCE [LARGE SCALE GENOMIC DNA]</scope>
    <source>
        <strain evidence="1 2">JCM 15592</strain>
    </source>
</reference>
<dbReference type="Proteomes" id="UP001499938">
    <property type="component" value="Unassembled WGS sequence"/>
</dbReference>